<keyword evidence="4" id="KW-1185">Reference proteome</keyword>
<dbReference type="SUPFAM" id="SSF49354">
    <property type="entry name" value="PapD-like"/>
    <property type="match status" value="1"/>
</dbReference>
<feature type="chain" id="PRO_5016911085" evidence="1">
    <location>
        <begin position="30"/>
        <end position="248"/>
    </location>
</feature>
<dbReference type="InterPro" id="IPR008962">
    <property type="entry name" value="PapD-like_sf"/>
</dbReference>
<dbReference type="OrthoDB" id="6683458at2"/>
<dbReference type="RefSeq" id="WP_114278112.1">
    <property type="nucleotide sequence ID" value="NZ_QPJY01000001.1"/>
</dbReference>
<comment type="caution">
    <text evidence="3">The sequence shown here is derived from an EMBL/GenBank/DDBJ whole genome shotgun (WGS) entry which is preliminary data.</text>
</comment>
<dbReference type="Proteomes" id="UP000252707">
    <property type="component" value="Unassembled WGS sequence"/>
</dbReference>
<evidence type="ECO:0000259" key="2">
    <source>
        <dbReference type="Pfam" id="PF00345"/>
    </source>
</evidence>
<protein>
    <submittedName>
        <fullName evidence="3">Fimbrial chaperone protein</fullName>
    </submittedName>
</protein>
<dbReference type="GO" id="GO:0071555">
    <property type="term" value="P:cell wall organization"/>
    <property type="evidence" value="ECO:0007669"/>
    <property type="project" value="InterPro"/>
</dbReference>
<dbReference type="EMBL" id="QPJY01000001">
    <property type="protein sequence ID" value="RCX33248.1"/>
    <property type="molecule type" value="Genomic_DNA"/>
</dbReference>
<dbReference type="InterPro" id="IPR050643">
    <property type="entry name" value="Periplasmic_pilus_chap"/>
</dbReference>
<accession>A0A369CIZ2</accession>
<feature type="signal peptide" evidence="1">
    <location>
        <begin position="1"/>
        <end position="29"/>
    </location>
</feature>
<feature type="domain" description="Pili assembly chaperone N-terminal" evidence="2">
    <location>
        <begin position="33"/>
        <end position="151"/>
    </location>
</feature>
<reference evidence="3 4" key="1">
    <citation type="submission" date="2018-07" db="EMBL/GenBank/DDBJ databases">
        <title>Genomic Encyclopedia of Type Strains, Phase IV (KMG-IV): sequencing the most valuable type-strain genomes for metagenomic binning, comparative biology and taxonomic classification.</title>
        <authorList>
            <person name="Goeker M."/>
        </authorList>
    </citation>
    <scope>NUCLEOTIDE SEQUENCE [LARGE SCALE GENOMIC DNA]</scope>
    <source>
        <strain evidence="3 4">DSM 26407</strain>
    </source>
</reference>
<dbReference type="InterPro" id="IPR016147">
    <property type="entry name" value="Pili_assmbl_chaperone_N"/>
</dbReference>
<sequence>MPTRRHPSPATARLLAGLWLLACTAPTPAGDFAVAPIRLDLDPATRSAAVTVTNNGRATLDLALTLKAWSQDEAGGDRYEPSDALIYFPRVVSLAPAARQVVRVGLRQPPGAVERSYRLYLEEVTPPARNGGARVSLAIRFGVPVFVAPAAPAPAATLETGQTPSGDLLVHVRNTGNVHLRLEEVVFEGAGLEQRLPGWYLLPGRGRDYRLALSSGQCAELDQVRVTVRSDALTLEDRIPVDRSLCGP</sequence>
<evidence type="ECO:0000313" key="3">
    <source>
        <dbReference type="EMBL" id="RCX33248.1"/>
    </source>
</evidence>
<evidence type="ECO:0000313" key="4">
    <source>
        <dbReference type="Proteomes" id="UP000252707"/>
    </source>
</evidence>
<name>A0A369CIZ2_9GAMM</name>
<dbReference type="Pfam" id="PF00345">
    <property type="entry name" value="PapD_N"/>
    <property type="match status" value="1"/>
</dbReference>
<keyword evidence="1" id="KW-0732">Signal</keyword>
<dbReference type="AlphaFoldDB" id="A0A369CIZ2"/>
<dbReference type="GO" id="GO:0030288">
    <property type="term" value="C:outer membrane-bounded periplasmic space"/>
    <property type="evidence" value="ECO:0007669"/>
    <property type="project" value="InterPro"/>
</dbReference>
<organism evidence="3 4">
    <name type="scientific">Thioalbus denitrificans</name>
    <dbReference type="NCBI Taxonomy" id="547122"/>
    <lineage>
        <taxon>Bacteria</taxon>
        <taxon>Pseudomonadati</taxon>
        <taxon>Pseudomonadota</taxon>
        <taxon>Gammaproteobacteria</taxon>
        <taxon>Chromatiales</taxon>
        <taxon>Ectothiorhodospiraceae</taxon>
        <taxon>Thioalbus</taxon>
    </lineage>
</organism>
<proteinExistence type="predicted"/>
<dbReference type="Gene3D" id="2.60.40.10">
    <property type="entry name" value="Immunoglobulins"/>
    <property type="match status" value="1"/>
</dbReference>
<gene>
    <name evidence="3" type="ORF">DFQ59_101549</name>
</gene>
<dbReference type="PANTHER" id="PTHR30251:SF4">
    <property type="entry name" value="SLR1668 PROTEIN"/>
    <property type="match status" value="1"/>
</dbReference>
<dbReference type="PANTHER" id="PTHR30251">
    <property type="entry name" value="PILUS ASSEMBLY CHAPERONE"/>
    <property type="match status" value="1"/>
</dbReference>
<dbReference type="InterPro" id="IPR013783">
    <property type="entry name" value="Ig-like_fold"/>
</dbReference>
<evidence type="ECO:0000256" key="1">
    <source>
        <dbReference type="SAM" id="SignalP"/>
    </source>
</evidence>